<feature type="transmembrane region" description="Helical" evidence="1">
    <location>
        <begin position="55"/>
        <end position="73"/>
    </location>
</feature>
<name>A0A0H2RL61_9AGAM</name>
<reference evidence="2 3" key="1">
    <citation type="submission" date="2015-04" db="EMBL/GenBank/DDBJ databases">
        <title>Complete genome sequence of Schizopora paradoxa KUC8140, a cosmopolitan wood degrader in East Asia.</title>
        <authorList>
            <consortium name="DOE Joint Genome Institute"/>
            <person name="Min B."/>
            <person name="Park H."/>
            <person name="Jang Y."/>
            <person name="Kim J.-J."/>
            <person name="Kim K.H."/>
            <person name="Pangilinan J."/>
            <person name="Lipzen A."/>
            <person name="Riley R."/>
            <person name="Grigoriev I.V."/>
            <person name="Spatafora J.W."/>
            <person name="Choi I.-G."/>
        </authorList>
    </citation>
    <scope>NUCLEOTIDE SEQUENCE [LARGE SCALE GENOMIC DNA]</scope>
    <source>
        <strain evidence="2 3">KUC8140</strain>
    </source>
</reference>
<keyword evidence="1" id="KW-0472">Membrane</keyword>
<organism evidence="2 3">
    <name type="scientific">Schizopora paradoxa</name>
    <dbReference type="NCBI Taxonomy" id="27342"/>
    <lineage>
        <taxon>Eukaryota</taxon>
        <taxon>Fungi</taxon>
        <taxon>Dikarya</taxon>
        <taxon>Basidiomycota</taxon>
        <taxon>Agaricomycotina</taxon>
        <taxon>Agaricomycetes</taxon>
        <taxon>Hymenochaetales</taxon>
        <taxon>Schizoporaceae</taxon>
        <taxon>Schizopora</taxon>
    </lineage>
</organism>
<accession>A0A0H2RL61</accession>
<evidence type="ECO:0000256" key="1">
    <source>
        <dbReference type="SAM" id="Phobius"/>
    </source>
</evidence>
<gene>
    <name evidence="2" type="ORF">SCHPADRAFT_721386</name>
</gene>
<keyword evidence="1" id="KW-0812">Transmembrane</keyword>
<dbReference type="EMBL" id="KQ086292">
    <property type="protein sequence ID" value="KLO05556.1"/>
    <property type="molecule type" value="Genomic_DNA"/>
</dbReference>
<dbReference type="Proteomes" id="UP000053477">
    <property type="component" value="Unassembled WGS sequence"/>
</dbReference>
<keyword evidence="1" id="KW-1133">Transmembrane helix</keyword>
<feature type="transmembrane region" description="Helical" evidence="1">
    <location>
        <begin position="85"/>
        <end position="104"/>
    </location>
</feature>
<evidence type="ECO:0000313" key="2">
    <source>
        <dbReference type="EMBL" id="KLO05556.1"/>
    </source>
</evidence>
<evidence type="ECO:0000313" key="3">
    <source>
        <dbReference type="Proteomes" id="UP000053477"/>
    </source>
</evidence>
<protein>
    <submittedName>
        <fullName evidence="2">Uncharacterized protein</fullName>
    </submittedName>
</protein>
<dbReference type="InParanoid" id="A0A0H2RL61"/>
<keyword evidence="3" id="KW-1185">Reference proteome</keyword>
<sequence length="184" mass="20260">MHAVRRRGSRSIFSSLQSGVRTNSSNGDAFSAVPIGRSGSSSSLLSLIVSDSVKYYSFMLAVYVTALVASRFVKNTDPDVSYVQLGLVTAMTALMGVLAPRLLLSIRKEFYTIAEPRIPSAELRNRRIAVSWSTHDSAQQYVFPVCLQYPEIEHERGSEGWAPQTPIEVELGNLAKGHPERQIS</sequence>
<dbReference type="AlphaFoldDB" id="A0A0H2RL61"/>
<proteinExistence type="predicted"/>